<keyword evidence="1" id="KW-1133">Transmembrane helix</keyword>
<feature type="transmembrane region" description="Helical" evidence="1">
    <location>
        <begin position="46"/>
        <end position="64"/>
    </location>
</feature>
<keyword evidence="1" id="KW-0472">Membrane</keyword>
<name>A0ABZ0B166_9BURK</name>
<dbReference type="InterPro" id="IPR008407">
    <property type="entry name" value="Brnchd-chn_aa_trnsp_AzlD"/>
</dbReference>
<sequence length="119" mass="13158">MANWLANTDVWTVLTILGLACVTVVARSFFFIFDKDWVMPTWAQRGLQYAPIAALSAVIVPEIVMLQGQMIHTLKDARLYAVAGGLAYFFWRRGQGQAVLGTILSGMAVYLPLHVGLGW</sequence>
<reference evidence="2 3" key="1">
    <citation type="submission" date="2023-08" db="EMBL/GenBank/DDBJ databases">
        <title>Rhodoferax potami sp. nov. and Rhodoferax mekongensis sp. nov., isolated from the Mekong River in Thailand.</title>
        <authorList>
            <person name="Kitikhun S."/>
            <person name="Charoenyingcharoen P."/>
            <person name="Siriarchawattana P."/>
            <person name="Likhitrattanapisal S."/>
            <person name="Nilsakha T."/>
            <person name="Chanpet A."/>
            <person name="Rattanawaree P."/>
            <person name="Ingsriswang S."/>
        </authorList>
    </citation>
    <scope>NUCLEOTIDE SEQUENCE [LARGE SCALE GENOMIC DNA]</scope>
    <source>
        <strain evidence="2 3">TBRC 17307</strain>
    </source>
</reference>
<dbReference type="EMBL" id="CP132507">
    <property type="protein sequence ID" value="WNO05616.1"/>
    <property type="molecule type" value="Genomic_DNA"/>
</dbReference>
<keyword evidence="1" id="KW-0812">Transmembrane</keyword>
<feature type="transmembrane region" description="Helical" evidence="1">
    <location>
        <begin position="12"/>
        <end position="34"/>
    </location>
</feature>
<dbReference type="Pfam" id="PF05437">
    <property type="entry name" value="AzlD"/>
    <property type="match status" value="1"/>
</dbReference>
<evidence type="ECO:0000313" key="2">
    <source>
        <dbReference type="EMBL" id="WNO05616.1"/>
    </source>
</evidence>
<feature type="transmembrane region" description="Helical" evidence="1">
    <location>
        <begin position="98"/>
        <end position="117"/>
    </location>
</feature>
<keyword evidence="3" id="KW-1185">Reference proteome</keyword>
<evidence type="ECO:0000256" key="1">
    <source>
        <dbReference type="SAM" id="Phobius"/>
    </source>
</evidence>
<organism evidence="2 3">
    <name type="scientific">Rhodoferax mekongensis</name>
    <dbReference type="NCBI Taxonomy" id="3068341"/>
    <lineage>
        <taxon>Bacteria</taxon>
        <taxon>Pseudomonadati</taxon>
        <taxon>Pseudomonadota</taxon>
        <taxon>Betaproteobacteria</taxon>
        <taxon>Burkholderiales</taxon>
        <taxon>Comamonadaceae</taxon>
        <taxon>Rhodoferax</taxon>
    </lineage>
</organism>
<evidence type="ECO:0000313" key="3">
    <source>
        <dbReference type="Proteomes" id="UP001302257"/>
    </source>
</evidence>
<gene>
    <name evidence="2" type="ORF">RAN89_04055</name>
</gene>
<protein>
    <submittedName>
        <fullName evidence="2">AzlD domain-containing protein</fullName>
    </submittedName>
</protein>
<dbReference type="Proteomes" id="UP001302257">
    <property type="component" value="Chromosome"/>
</dbReference>
<proteinExistence type="predicted"/>
<accession>A0ABZ0B166</accession>
<dbReference type="RefSeq" id="WP_313868370.1">
    <property type="nucleotide sequence ID" value="NZ_CP132507.1"/>
</dbReference>